<dbReference type="EMBL" id="JAQOWY010000173">
    <property type="protein sequence ID" value="KAK1848391.1"/>
    <property type="molecule type" value="Genomic_DNA"/>
</dbReference>
<sequence>MTRGPPPSHPPPKGLHFHSKLSSSNFEELQDLGCPLNPERCGCAALLKDWWAVATETEGEEEEAQGFWEGHSESVRWTHILLERPLQKQPRSS</sequence>
<dbReference type="Proteomes" id="UP001243330">
    <property type="component" value="Unassembled WGS sequence"/>
</dbReference>
<evidence type="ECO:0000313" key="2">
    <source>
        <dbReference type="Proteomes" id="UP001243330"/>
    </source>
</evidence>
<comment type="caution">
    <text evidence="1">The sequence shown here is derived from an EMBL/GenBank/DDBJ whole genome shotgun (WGS) entry which is preliminary data.</text>
</comment>
<accession>A0AAD9AHP0</accession>
<gene>
    <name evidence="1" type="ORF">CCHR01_09009</name>
</gene>
<proteinExistence type="predicted"/>
<dbReference type="AlphaFoldDB" id="A0AAD9AHP0"/>
<organism evidence="1 2">
    <name type="scientific">Colletotrichum chrysophilum</name>
    <dbReference type="NCBI Taxonomy" id="1836956"/>
    <lineage>
        <taxon>Eukaryota</taxon>
        <taxon>Fungi</taxon>
        <taxon>Dikarya</taxon>
        <taxon>Ascomycota</taxon>
        <taxon>Pezizomycotina</taxon>
        <taxon>Sordariomycetes</taxon>
        <taxon>Hypocreomycetidae</taxon>
        <taxon>Glomerellales</taxon>
        <taxon>Glomerellaceae</taxon>
        <taxon>Colletotrichum</taxon>
        <taxon>Colletotrichum gloeosporioides species complex</taxon>
    </lineage>
</organism>
<reference evidence="1" key="1">
    <citation type="submission" date="2023-01" db="EMBL/GenBank/DDBJ databases">
        <title>Colletotrichum chrysophilum M932 genome sequence.</title>
        <authorList>
            <person name="Baroncelli R."/>
        </authorList>
    </citation>
    <scope>NUCLEOTIDE SEQUENCE</scope>
    <source>
        <strain evidence="1">M932</strain>
    </source>
</reference>
<evidence type="ECO:0000313" key="1">
    <source>
        <dbReference type="EMBL" id="KAK1848391.1"/>
    </source>
</evidence>
<keyword evidence="2" id="KW-1185">Reference proteome</keyword>
<name>A0AAD9AHP0_9PEZI</name>
<protein>
    <submittedName>
        <fullName evidence="1">Uncharacterized protein</fullName>
    </submittedName>
</protein>